<feature type="binding site" evidence="13">
    <location>
        <position position="363"/>
    </location>
    <ligand>
        <name>Mg(2+)</name>
        <dbReference type="ChEBI" id="CHEBI:18420"/>
    </ligand>
</feature>
<keyword evidence="4" id="KW-0547">Nucleotide-binding</keyword>
<keyword evidence="2 13" id="KW-0808">Transferase</keyword>
<dbReference type="HOGENOM" id="CLU_018272_7_1_6"/>
<feature type="binding site" evidence="13">
    <location>
        <position position="439"/>
    </location>
    <ligand>
        <name>2-[(2R,5Z)-2-carboxy-4-methylthiazol-5(2H)-ylidene]ethyl phosphate</name>
        <dbReference type="ChEBI" id="CHEBI:62899"/>
    </ligand>
</feature>
<evidence type="ECO:0000313" key="16">
    <source>
        <dbReference type="EMBL" id="AAO89890.1"/>
    </source>
</evidence>
<evidence type="ECO:0000256" key="2">
    <source>
        <dbReference type="ARBA" id="ARBA00022679"/>
    </source>
</evidence>
<dbReference type="eggNOG" id="COG0352">
    <property type="taxonomic scope" value="Bacteria"/>
</dbReference>
<dbReference type="GO" id="GO:0009229">
    <property type="term" value="P:thiamine diphosphate biosynthetic process"/>
    <property type="evidence" value="ECO:0007669"/>
    <property type="project" value="UniProtKB-UniRule"/>
</dbReference>
<evidence type="ECO:0000256" key="3">
    <source>
        <dbReference type="ARBA" id="ARBA00022723"/>
    </source>
</evidence>
<feature type="binding site" evidence="13">
    <location>
        <begin position="459"/>
        <end position="460"/>
    </location>
    <ligand>
        <name>2-[(2R,5Z)-2-carboxy-4-methylthiazol-5(2H)-ylidene]ethyl phosphate</name>
        <dbReference type="ChEBI" id="CHEBI:62899"/>
    </ligand>
</feature>
<comment type="catalytic activity">
    <reaction evidence="12 13">
        <text>2-[(2R,5Z)-2-carboxy-4-methylthiazol-5(2H)-ylidene]ethyl phosphate + 4-amino-2-methyl-5-(diphosphooxymethyl)pyrimidine + 2 H(+) = thiamine phosphate + CO2 + diphosphate</text>
        <dbReference type="Rhea" id="RHEA:47844"/>
        <dbReference type="ChEBI" id="CHEBI:15378"/>
        <dbReference type="ChEBI" id="CHEBI:16526"/>
        <dbReference type="ChEBI" id="CHEBI:33019"/>
        <dbReference type="ChEBI" id="CHEBI:37575"/>
        <dbReference type="ChEBI" id="CHEBI:57841"/>
        <dbReference type="ChEBI" id="CHEBI:62899"/>
        <dbReference type="EC" id="2.5.1.3"/>
    </reaction>
</comment>
<evidence type="ECO:0000256" key="7">
    <source>
        <dbReference type="ARBA" id="ARBA00022842"/>
    </source>
</evidence>
<accession>Q83EI6</accession>
<dbReference type="InterPro" id="IPR004399">
    <property type="entry name" value="HMP/HMP-P_kinase_dom"/>
</dbReference>
<feature type="binding site" evidence="13">
    <location>
        <position position="344"/>
    </location>
    <ligand>
        <name>Mg(2+)</name>
        <dbReference type="ChEBI" id="CHEBI:18420"/>
    </ligand>
</feature>
<evidence type="ECO:0000313" key="17">
    <source>
        <dbReference type="Proteomes" id="UP000002671"/>
    </source>
</evidence>
<keyword evidence="17" id="KW-1185">Reference proteome</keyword>
<dbReference type="KEGG" id="cbu:CBU_0334"/>
<comment type="similarity">
    <text evidence="13">Belongs to the thiamine-phosphate synthase family.</text>
</comment>
<dbReference type="NCBIfam" id="NF002904">
    <property type="entry name" value="PRK03512.1"/>
    <property type="match status" value="1"/>
</dbReference>
<dbReference type="FunFam" id="3.20.20.70:FF:000064">
    <property type="entry name" value="Thiamine-phosphate synthase"/>
    <property type="match status" value="1"/>
</dbReference>
<evidence type="ECO:0000256" key="8">
    <source>
        <dbReference type="ARBA" id="ARBA00022977"/>
    </source>
</evidence>
<dbReference type="EnsemblBacteria" id="AAO89890">
    <property type="protein sequence ID" value="AAO89890"/>
    <property type="gene ID" value="CBU_0334"/>
</dbReference>
<keyword evidence="9" id="KW-0511">Multifunctional enzyme</keyword>
<keyword evidence="7 13" id="KW-0460">Magnesium</keyword>
<evidence type="ECO:0000256" key="11">
    <source>
        <dbReference type="ARBA" id="ARBA00047851"/>
    </source>
</evidence>
<dbReference type="Pfam" id="PF02581">
    <property type="entry name" value="TMP-TENI"/>
    <property type="match status" value="1"/>
</dbReference>
<feature type="binding site" evidence="13">
    <location>
        <position position="411"/>
    </location>
    <ligand>
        <name>4-amino-2-methyl-5-(diphosphooxymethyl)pyrimidine</name>
        <dbReference type="ChEBI" id="CHEBI:57841"/>
    </ligand>
</feature>
<reference evidence="16 17" key="1">
    <citation type="journal article" date="2003" name="Proc. Natl. Acad. Sci. U.S.A.">
        <title>Complete genome sequence of the Q-fever pathogen, Coxiella burnetii.</title>
        <authorList>
            <person name="Seshadri R."/>
            <person name="Paulsen I.T."/>
            <person name="Eisen J.A."/>
            <person name="Read T.D."/>
            <person name="Nelson K.E."/>
            <person name="Nelson W.C."/>
            <person name="Ward N.L."/>
            <person name="Tettelin H."/>
            <person name="Davidsen T.M."/>
            <person name="Beanan M.J."/>
            <person name="Deboy R.T."/>
            <person name="Daugherty S.C."/>
            <person name="Brinkac L.M."/>
            <person name="Madupu R."/>
            <person name="Dodson R.J."/>
            <person name="Khouri H.M."/>
            <person name="Lee K.H."/>
            <person name="Carty H.A."/>
            <person name="Scanlan D."/>
            <person name="Heinzen R.A."/>
            <person name="Thompson H.A."/>
            <person name="Samuel J.E."/>
            <person name="Fraser C.M."/>
            <person name="Heidelberg J.F."/>
        </authorList>
    </citation>
    <scope>NUCLEOTIDE SEQUENCE [LARGE SCALE GENOMIC DNA]</scope>
    <source>
        <strain evidence="17">RSA 493 / Nine Mile phase I</strain>
    </source>
</reference>
<dbReference type="InterPro" id="IPR029056">
    <property type="entry name" value="Ribokinase-like"/>
</dbReference>
<dbReference type="PANTHER" id="PTHR20858">
    <property type="entry name" value="PHOSPHOMETHYLPYRIMIDINE KINASE"/>
    <property type="match status" value="1"/>
</dbReference>
<dbReference type="RefSeq" id="WP_010957510.1">
    <property type="nucleotide sequence ID" value="NC_002971.4"/>
</dbReference>
<feature type="binding site" evidence="13">
    <location>
        <position position="343"/>
    </location>
    <ligand>
        <name>4-amino-2-methyl-5-(diphosphooxymethyl)pyrimidine</name>
        <dbReference type="ChEBI" id="CHEBI:57841"/>
    </ligand>
</feature>
<dbReference type="STRING" id="227377.CBU_0334"/>
<protein>
    <recommendedName>
        <fullName evidence="13">Thiamine-phosphate synthase</fullName>
        <shortName evidence="13">TP synthase</shortName>
        <shortName evidence="13">TPS</shortName>
        <ecNumber evidence="13">2.5.1.3</ecNumber>
    </recommendedName>
    <alternativeName>
        <fullName evidence="13">Thiamine-phosphate pyrophosphorylase</fullName>
        <shortName evidence="13">TMP pyrophosphorylase</shortName>
        <shortName evidence="13">TMP-PPase</shortName>
    </alternativeName>
</protein>
<dbReference type="NCBIfam" id="TIGR00097">
    <property type="entry name" value="HMP-P_kinase"/>
    <property type="match status" value="1"/>
</dbReference>
<dbReference type="CDD" id="cd00564">
    <property type="entry name" value="TMP_TenI"/>
    <property type="match status" value="1"/>
</dbReference>
<dbReference type="SUPFAM" id="SSF53613">
    <property type="entry name" value="Ribokinase-like"/>
    <property type="match status" value="1"/>
</dbReference>
<keyword evidence="5 16" id="KW-0418">Kinase</keyword>
<dbReference type="OrthoDB" id="9789949at2"/>
<evidence type="ECO:0000256" key="6">
    <source>
        <dbReference type="ARBA" id="ARBA00022840"/>
    </source>
</evidence>
<gene>
    <name evidence="16" type="primary">thiDE</name>
    <name evidence="13" type="synonym">thiE</name>
    <name evidence="16" type="ordered locus">CBU_0334</name>
</gene>
<dbReference type="eggNOG" id="COG0351">
    <property type="taxonomic scope" value="Bacteria"/>
</dbReference>
<dbReference type="InterPro" id="IPR022998">
    <property type="entry name" value="ThiamineP_synth_TenI"/>
</dbReference>
<keyword evidence="3 13" id="KW-0479">Metal-binding</keyword>
<dbReference type="Proteomes" id="UP000002671">
    <property type="component" value="Chromosome"/>
</dbReference>
<dbReference type="GO" id="GO:0009228">
    <property type="term" value="P:thiamine biosynthetic process"/>
    <property type="evidence" value="ECO:0000318"/>
    <property type="project" value="GO_Central"/>
</dbReference>
<dbReference type="InterPro" id="IPR034291">
    <property type="entry name" value="TMP_synthase"/>
</dbReference>
<comment type="function">
    <text evidence="13">Condenses 4-methyl-5-(beta-hydroxyethyl)thiazole monophosphate (THZ-P) and 2-methyl-4-amino-5-hydroxymethyl pyrimidine pyrophosphate (HMP-PP) to form thiamine monophosphate (TMP).</text>
</comment>
<sequence>MNQKSIVWSIGGSDCSGGAGCQADILTCRDFNVHAASIITTITAQNAEQVLKINYCDSDLIQKQIQALKETLPPTVIKLGLLGTKEIVTAVASYLKNYSGKVVCDPVLNSTSGVLLHASDYLDLLKKLLFPHVDLLTPNIPEAEILIQNKIHTFSDIISAAHQLLKCGVSAVLLKGGHLIGSKARDFFTDGKCEFWLAHTKIPKTRVRGTGCALSSAISSAIALGYSLKDAIVVAKMYVQQGIRQNFKVNTQELMGRQGFPRRSIDLPWVTKNANFKRKSFPLCNSFGFYPIVDSVEWVERLLSYGVRTIQLRIKNASPQKIKKAVIESVALARHYQAKLFINDYWKLAIEAGAYGVHLGQEDLETADLSAIRAVNLRLGISTHTLYELSRAHAIQPSYVAFGPIYETYSKPMPYSARGLEWLRYWCEISPYPVVAIGGINLNRLESVLNAGAVNVAVISAVTKSKTPQKTVRAFLNRI</sequence>
<comment type="catalytic activity">
    <reaction evidence="11 13">
        <text>2-(2-carboxy-4-methylthiazol-5-yl)ethyl phosphate + 4-amino-2-methyl-5-(diphosphooxymethyl)pyrimidine + 2 H(+) = thiamine phosphate + CO2 + diphosphate</text>
        <dbReference type="Rhea" id="RHEA:47848"/>
        <dbReference type="ChEBI" id="CHEBI:15378"/>
        <dbReference type="ChEBI" id="CHEBI:16526"/>
        <dbReference type="ChEBI" id="CHEBI:33019"/>
        <dbReference type="ChEBI" id="CHEBI:37575"/>
        <dbReference type="ChEBI" id="CHEBI:57841"/>
        <dbReference type="ChEBI" id="CHEBI:62890"/>
        <dbReference type="EC" id="2.5.1.3"/>
    </reaction>
</comment>
<feature type="binding site" evidence="13">
    <location>
        <begin position="311"/>
        <end position="315"/>
    </location>
    <ligand>
        <name>4-amino-2-methyl-5-(diphosphooxymethyl)pyrimidine</name>
        <dbReference type="ChEBI" id="CHEBI:57841"/>
    </ligand>
</feature>
<dbReference type="EC" id="2.5.1.3" evidence="13"/>
<dbReference type="GeneID" id="1208216"/>
<dbReference type="Gene3D" id="3.20.20.70">
    <property type="entry name" value="Aldolase class I"/>
    <property type="match status" value="1"/>
</dbReference>
<feature type="binding site" evidence="13">
    <location>
        <position position="382"/>
    </location>
    <ligand>
        <name>4-amino-2-methyl-5-(diphosphooxymethyl)pyrimidine</name>
        <dbReference type="ChEBI" id="CHEBI:57841"/>
    </ligand>
</feature>
<dbReference type="RefSeq" id="NP_819376.1">
    <property type="nucleotide sequence ID" value="NC_002971.4"/>
</dbReference>
<feature type="domain" description="Thiamine phosphate synthase/TenI" evidence="14">
    <location>
        <begin position="294"/>
        <end position="462"/>
    </location>
</feature>
<organism evidence="16 17">
    <name type="scientific">Coxiella burnetii (strain RSA 493 / Nine Mile phase I)</name>
    <dbReference type="NCBI Taxonomy" id="227377"/>
    <lineage>
        <taxon>Bacteria</taxon>
        <taxon>Pseudomonadati</taxon>
        <taxon>Pseudomonadota</taxon>
        <taxon>Gammaproteobacteria</taxon>
        <taxon>Legionellales</taxon>
        <taxon>Coxiellaceae</taxon>
        <taxon>Coxiella</taxon>
    </lineage>
</organism>
<dbReference type="GO" id="GO:0000287">
    <property type="term" value="F:magnesium ion binding"/>
    <property type="evidence" value="ECO:0007669"/>
    <property type="project" value="UniProtKB-UniRule"/>
</dbReference>
<dbReference type="CDD" id="cd01169">
    <property type="entry name" value="HMPP_kinase"/>
    <property type="match status" value="1"/>
</dbReference>
<dbReference type="NCBIfam" id="TIGR00693">
    <property type="entry name" value="thiE"/>
    <property type="match status" value="1"/>
</dbReference>
<evidence type="ECO:0000256" key="9">
    <source>
        <dbReference type="ARBA" id="ARBA00023268"/>
    </source>
</evidence>
<comment type="catalytic activity">
    <reaction evidence="10 13">
        <text>4-methyl-5-(2-phosphooxyethyl)-thiazole + 4-amino-2-methyl-5-(diphosphooxymethyl)pyrimidine + H(+) = thiamine phosphate + diphosphate</text>
        <dbReference type="Rhea" id="RHEA:22328"/>
        <dbReference type="ChEBI" id="CHEBI:15378"/>
        <dbReference type="ChEBI" id="CHEBI:33019"/>
        <dbReference type="ChEBI" id="CHEBI:37575"/>
        <dbReference type="ChEBI" id="CHEBI:57841"/>
        <dbReference type="ChEBI" id="CHEBI:58296"/>
        <dbReference type="EC" id="2.5.1.3"/>
    </reaction>
</comment>
<evidence type="ECO:0000256" key="1">
    <source>
        <dbReference type="ARBA" id="ARBA00005165"/>
    </source>
</evidence>
<comment type="cofactor">
    <cofactor evidence="13">
        <name>Mg(2+)</name>
        <dbReference type="ChEBI" id="CHEBI:18420"/>
    </cofactor>
    <text evidence="13">Binds 1 Mg(2+) ion per subunit.</text>
</comment>
<dbReference type="GO" id="GO:0004789">
    <property type="term" value="F:thiamine-phosphate diphosphorylase activity"/>
    <property type="evidence" value="ECO:0007669"/>
    <property type="project" value="UniProtKB-UniRule"/>
</dbReference>
<evidence type="ECO:0000256" key="4">
    <source>
        <dbReference type="ARBA" id="ARBA00022741"/>
    </source>
</evidence>
<dbReference type="GO" id="GO:0005524">
    <property type="term" value="F:ATP binding"/>
    <property type="evidence" value="ECO:0007669"/>
    <property type="project" value="UniProtKB-KW"/>
</dbReference>
<dbReference type="Gene3D" id="3.40.1190.20">
    <property type="match status" value="1"/>
</dbReference>
<dbReference type="SUPFAM" id="SSF51391">
    <property type="entry name" value="Thiamin phosphate synthase"/>
    <property type="match status" value="1"/>
</dbReference>
<keyword evidence="6" id="KW-0067">ATP-binding</keyword>
<dbReference type="InterPro" id="IPR036206">
    <property type="entry name" value="ThiamineP_synth_sf"/>
</dbReference>
<dbReference type="GO" id="GO:0005829">
    <property type="term" value="C:cytosol"/>
    <property type="evidence" value="ECO:0000318"/>
    <property type="project" value="GO_Central"/>
</dbReference>
<dbReference type="PATRIC" id="fig|227377.7.peg.328"/>
<evidence type="ECO:0000256" key="10">
    <source>
        <dbReference type="ARBA" id="ARBA00047334"/>
    </source>
</evidence>
<evidence type="ECO:0000256" key="13">
    <source>
        <dbReference type="HAMAP-Rule" id="MF_00097"/>
    </source>
</evidence>
<dbReference type="Pfam" id="PF08543">
    <property type="entry name" value="Phos_pyr_kin"/>
    <property type="match status" value="1"/>
</dbReference>
<feature type="domain" description="Pyridoxamine kinase/Phosphomethylpyrimidine kinase" evidence="15">
    <location>
        <begin position="14"/>
        <end position="252"/>
    </location>
</feature>
<proteinExistence type="inferred from homology"/>
<name>Q83EI6_COXBU</name>
<evidence type="ECO:0000259" key="14">
    <source>
        <dbReference type="Pfam" id="PF02581"/>
    </source>
</evidence>
<keyword evidence="8 13" id="KW-0784">Thiamine biosynthesis</keyword>
<dbReference type="HAMAP" id="MF_00097">
    <property type="entry name" value="TMP_synthase"/>
    <property type="match status" value="1"/>
</dbReference>
<dbReference type="AlphaFoldDB" id="Q83EI6"/>
<dbReference type="UniPathway" id="UPA00060">
    <property type="reaction ID" value="UER00138"/>
</dbReference>
<dbReference type="PANTHER" id="PTHR20858:SF17">
    <property type="entry name" value="HYDROXYMETHYLPYRIMIDINE_PHOSPHOMETHYLPYRIMIDINE KINASE THI20-RELATED"/>
    <property type="match status" value="1"/>
</dbReference>
<evidence type="ECO:0000256" key="12">
    <source>
        <dbReference type="ARBA" id="ARBA00047883"/>
    </source>
</evidence>
<dbReference type="InterPro" id="IPR013785">
    <property type="entry name" value="Aldolase_TIM"/>
</dbReference>
<dbReference type="GO" id="GO:0008902">
    <property type="term" value="F:hydroxymethylpyrimidine kinase activity"/>
    <property type="evidence" value="ECO:0000318"/>
    <property type="project" value="GO_Central"/>
</dbReference>
<evidence type="ECO:0000259" key="15">
    <source>
        <dbReference type="Pfam" id="PF08543"/>
    </source>
</evidence>
<feature type="binding site" evidence="13">
    <location>
        <begin position="408"/>
        <end position="410"/>
    </location>
    <ligand>
        <name>2-[(2R,5Z)-2-carboxy-4-methylthiazol-5(2H)-ylidene]ethyl phosphate</name>
        <dbReference type="ChEBI" id="CHEBI:62899"/>
    </ligand>
</feature>
<dbReference type="FunFam" id="3.40.1190.20:FF:000096">
    <property type="entry name" value="Phosphomethylpyrimidine kinase (ThiD-2)"/>
    <property type="match status" value="1"/>
</dbReference>
<reference evidence="16 17" key="2">
    <citation type="journal article" date="2009" name="Infect. Immun.">
        <title>Comparative genomics reveal extensive transposon-mediated genomic plasticity and diversity among potential effector proteins within the genus Coxiella.</title>
        <authorList>
            <person name="Beare P.A."/>
            <person name="Unsworth N."/>
            <person name="Andoh M."/>
            <person name="Voth D.E."/>
            <person name="Omsland A."/>
            <person name="Gilk S.D."/>
            <person name="Williams K.P."/>
            <person name="Sobral B.W."/>
            <person name="Kupko J.J.III."/>
            <person name="Porcella S.F."/>
            <person name="Samuel J.E."/>
            <person name="Heinzen R.A."/>
        </authorList>
    </citation>
    <scope>NUCLEOTIDE SEQUENCE [LARGE SCALE GENOMIC DNA]</scope>
    <source>
        <strain evidence="17">RSA 493 / Nine Mile phase I</strain>
    </source>
</reference>
<comment type="pathway">
    <text evidence="1 13">Cofactor biosynthesis; thiamine diphosphate biosynthesis; thiamine phosphate from 4-amino-2-methyl-5-diphosphomethylpyrimidine and 4-methyl-5-(2-phosphoethyl)-thiazole: step 1/1.</text>
</comment>
<dbReference type="EMBL" id="AE016828">
    <property type="protein sequence ID" value="AAO89890.1"/>
    <property type="molecule type" value="Genomic_DNA"/>
</dbReference>
<dbReference type="InterPro" id="IPR013749">
    <property type="entry name" value="PM/HMP-P_kinase-1"/>
</dbReference>
<evidence type="ECO:0000256" key="5">
    <source>
        <dbReference type="ARBA" id="ARBA00022777"/>
    </source>
</evidence>
<dbReference type="GO" id="GO:0008972">
    <property type="term" value="F:phosphomethylpyrimidine kinase activity"/>
    <property type="evidence" value="ECO:0000318"/>
    <property type="project" value="GO_Central"/>
</dbReference>